<evidence type="ECO:0000256" key="11">
    <source>
        <dbReference type="ARBA" id="ARBA00048892"/>
    </source>
</evidence>
<dbReference type="InterPro" id="IPR000222">
    <property type="entry name" value="PP2C_BS"/>
</dbReference>
<dbReference type="CDD" id="cd00143">
    <property type="entry name" value="PP2Cc"/>
    <property type="match status" value="1"/>
</dbReference>
<dbReference type="EC" id="3.1.3.43" evidence="10"/>
<evidence type="ECO:0000256" key="2">
    <source>
        <dbReference type="ARBA" id="ARBA00004173"/>
    </source>
</evidence>
<comment type="cofactor">
    <cofactor evidence="1">
        <name>Mg(2+)</name>
        <dbReference type="ChEBI" id="CHEBI:18420"/>
    </cofactor>
</comment>
<evidence type="ECO:0000256" key="15">
    <source>
        <dbReference type="RuleBase" id="RU003465"/>
    </source>
</evidence>
<dbReference type="SMART" id="SM00332">
    <property type="entry name" value="PP2Cc"/>
    <property type="match status" value="1"/>
</dbReference>
<dbReference type="EMBL" id="JAOPHQ010003987">
    <property type="protein sequence ID" value="KAK0141051.1"/>
    <property type="molecule type" value="Genomic_DNA"/>
</dbReference>
<evidence type="ECO:0000256" key="10">
    <source>
        <dbReference type="ARBA" id="ARBA00038972"/>
    </source>
</evidence>
<comment type="catalytic activity">
    <reaction evidence="11">
        <text>O-phospho-L-seryl-[pyruvate dehydrogenase E1 alpha subunit] + H2O = L-seryl-[pyruvate dehydrogenase E1 alpha subunit] + phosphate</text>
        <dbReference type="Rhea" id="RHEA:12669"/>
        <dbReference type="Rhea" id="RHEA-COMP:13689"/>
        <dbReference type="Rhea" id="RHEA-COMP:13690"/>
        <dbReference type="ChEBI" id="CHEBI:15377"/>
        <dbReference type="ChEBI" id="CHEBI:29999"/>
        <dbReference type="ChEBI" id="CHEBI:43474"/>
        <dbReference type="ChEBI" id="CHEBI:83421"/>
        <dbReference type="EC" id="3.1.3.43"/>
    </reaction>
    <physiologicalReaction direction="left-to-right" evidence="11">
        <dbReference type="Rhea" id="RHEA:12670"/>
    </physiologicalReaction>
</comment>
<dbReference type="SUPFAM" id="SSF81606">
    <property type="entry name" value="PP2C-like"/>
    <property type="match status" value="1"/>
</dbReference>
<evidence type="ECO:0000256" key="1">
    <source>
        <dbReference type="ARBA" id="ARBA00001946"/>
    </source>
</evidence>
<evidence type="ECO:0000256" key="7">
    <source>
        <dbReference type="ARBA" id="ARBA00022946"/>
    </source>
</evidence>
<dbReference type="InterPro" id="IPR015655">
    <property type="entry name" value="PP2C"/>
</dbReference>
<dbReference type="AlphaFoldDB" id="A0AA47NWA5"/>
<evidence type="ECO:0000256" key="9">
    <source>
        <dbReference type="ARBA" id="ARBA00023211"/>
    </source>
</evidence>
<keyword evidence="8" id="KW-0496">Mitochondrion</keyword>
<keyword evidence="19" id="KW-1185">Reference proteome</keyword>
<proteinExistence type="inferred from homology"/>
<dbReference type="Gene3D" id="3.60.40.10">
    <property type="entry name" value="PPM-type phosphatase domain"/>
    <property type="match status" value="1"/>
</dbReference>
<keyword evidence="4 15" id="KW-0378">Hydrolase</keyword>
<dbReference type="PROSITE" id="PS51746">
    <property type="entry name" value="PPM_2"/>
    <property type="match status" value="1"/>
</dbReference>
<name>A0AA47NWA5_MERPO</name>
<evidence type="ECO:0000256" key="8">
    <source>
        <dbReference type="ARBA" id="ARBA00023128"/>
    </source>
</evidence>
<keyword evidence="6 15" id="KW-0904">Protein phosphatase</keyword>
<evidence type="ECO:0000256" key="6">
    <source>
        <dbReference type="ARBA" id="ARBA00022912"/>
    </source>
</evidence>
<feature type="region of interest" description="Disordered" evidence="16">
    <location>
        <begin position="298"/>
        <end position="323"/>
    </location>
</feature>
<dbReference type="InterPro" id="IPR036457">
    <property type="entry name" value="PPM-type-like_dom_sf"/>
</dbReference>
<evidence type="ECO:0000256" key="16">
    <source>
        <dbReference type="SAM" id="MobiDB-lite"/>
    </source>
</evidence>
<dbReference type="GO" id="GO:0004741">
    <property type="term" value="F:[pyruvate dehydrogenase (acetyl-transferring)]-phosphatase activity"/>
    <property type="evidence" value="ECO:0007669"/>
    <property type="project" value="UniProtKB-EC"/>
</dbReference>
<dbReference type="Pfam" id="PF00481">
    <property type="entry name" value="PP2C"/>
    <property type="match status" value="1"/>
</dbReference>
<dbReference type="FunFam" id="3.60.40.10:FF:000006">
    <property type="entry name" value="Pyruvate dehyrogenase phosphatase catalytic subunit 1"/>
    <property type="match status" value="1"/>
</dbReference>
<dbReference type="PANTHER" id="PTHR13832:SF343">
    <property type="entry name" value="[PYRUVATE DEHYDROGENASE [ACETYL-TRANSFERRING]]-PHOSPHATASE 2, MITOCHONDRIAL"/>
    <property type="match status" value="1"/>
</dbReference>
<protein>
    <recommendedName>
        <fullName evidence="13">[Pyruvate dehydrogenase [acetyl-transferring]]-phosphatase 2, mitochondrial</fullName>
        <ecNumber evidence="10">3.1.3.43</ecNumber>
    </recommendedName>
    <alternativeName>
        <fullName evidence="14">Pyruvate dehydrogenase phosphatase catalytic subunit 2</fullName>
    </alternativeName>
</protein>
<keyword evidence="9" id="KW-0464">Manganese</keyword>
<comment type="subcellular location">
    <subcellularLocation>
        <location evidence="2">Mitochondrion</location>
    </subcellularLocation>
</comment>
<feature type="compositionally biased region" description="Basic and acidic residues" evidence="16">
    <location>
        <begin position="300"/>
        <end position="323"/>
    </location>
</feature>
<evidence type="ECO:0000256" key="14">
    <source>
        <dbReference type="ARBA" id="ARBA00080557"/>
    </source>
</evidence>
<organism evidence="18 19">
    <name type="scientific">Merluccius polli</name>
    <name type="common">Benguela hake</name>
    <name type="synonym">Merluccius cadenati</name>
    <dbReference type="NCBI Taxonomy" id="89951"/>
    <lineage>
        <taxon>Eukaryota</taxon>
        <taxon>Metazoa</taxon>
        <taxon>Chordata</taxon>
        <taxon>Craniata</taxon>
        <taxon>Vertebrata</taxon>
        <taxon>Euteleostomi</taxon>
        <taxon>Actinopterygii</taxon>
        <taxon>Neopterygii</taxon>
        <taxon>Teleostei</taxon>
        <taxon>Neoteleostei</taxon>
        <taxon>Acanthomorphata</taxon>
        <taxon>Zeiogadaria</taxon>
        <taxon>Gadariae</taxon>
        <taxon>Gadiformes</taxon>
        <taxon>Gadoidei</taxon>
        <taxon>Merlucciidae</taxon>
        <taxon>Merluccius</taxon>
    </lineage>
</organism>
<evidence type="ECO:0000313" key="19">
    <source>
        <dbReference type="Proteomes" id="UP001174136"/>
    </source>
</evidence>
<dbReference type="GO" id="GO:0046872">
    <property type="term" value="F:metal ion binding"/>
    <property type="evidence" value="ECO:0007669"/>
    <property type="project" value="UniProtKB-KW"/>
</dbReference>
<dbReference type="Proteomes" id="UP001174136">
    <property type="component" value="Unassembled WGS sequence"/>
</dbReference>
<evidence type="ECO:0000313" key="18">
    <source>
        <dbReference type="EMBL" id="KAK0141051.1"/>
    </source>
</evidence>
<keyword evidence="7" id="KW-0809">Transit peptide</keyword>
<evidence type="ECO:0000256" key="3">
    <source>
        <dbReference type="ARBA" id="ARBA00022723"/>
    </source>
</evidence>
<reference evidence="18" key="1">
    <citation type="journal article" date="2023" name="Front. Mar. Sci.">
        <title>A new Merluccius polli reference genome to investigate the effects of global change in West African waters.</title>
        <authorList>
            <person name="Mateo J.L."/>
            <person name="Blanco-Fernandez C."/>
            <person name="Garcia-Vazquez E."/>
            <person name="Machado-Schiaffino G."/>
        </authorList>
    </citation>
    <scope>NUCLEOTIDE SEQUENCE</scope>
    <source>
        <strain evidence="18">C29</strain>
        <tissue evidence="18">Fin</tissue>
    </source>
</reference>
<feature type="domain" description="PPM-type phosphatase" evidence="17">
    <location>
        <begin position="97"/>
        <end position="513"/>
    </location>
</feature>
<keyword evidence="3" id="KW-0479">Metal-binding</keyword>
<dbReference type="InterPro" id="IPR001932">
    <property type="entry name" value="PPM-type_phosphatase-like_dom"/>
</dbReference>
<keyword evidence="5" id="KW-0460">Magnesium</keyword>
<comment type="similarity">
    <text evidence="15">Belongs to the PP2C family.</text>
</comment>
<evidence type="ECO:0000256" key="5">
    <source>
        <dbReference type="ARBA" id="ARBA00022842"/>
    </source>
</evidence>
<comment type="function">
    <text evidence="12">Mitochondrial enzyme that catalyzes the dephosphorylation and concomitant reactivation of the alpha subunit of the E1 component of the pyruvate dehydrogenase complex (PDC), thereby stimulating the conversion of pyruvate into acetyl-CoA. Acts as a crucial regulator of T cell metabolism and function, with a particular focus on T-helper Th17.</text>
</comment>
<comment type="caution">
    <text evidence="18">The sequence shown here is derived from an EMBL/GenBank/DDBJ whole genome shotgun (WGS) entry which is preliminary data.</text>
</comment>
<evidence type="ECO:0000256" key="4">
    <source>
        <dbReference type="ARBA" id="ARBA00022801"/>
    </source>
</evidence>
<sequence length="589" mass="64877">MSGLLSSRVLRRAAATSSFASSFISSVSATCCKPSAHHGLSFRCLRWPHGGAAGGRCLSTRQHMDLQLRQIQVNSILQAHEQAVSIPGFDGRGLSAVRKFESNQLAANTPTEDRHSAATCLQACMLSTLFGVFDGHGGWACAQAVSERLLSYVAIAMMSRQSLEELEWCLEQGRSVPPVLQWYKHRGDVSYQESASFYRDQLRVFWQELLDHEEHSDGMSPAEAMEHAFKRLDTDISLEAQMPLSSDLLKSTAIQVAFTGCTACVAHVGSEGIHVANAGDCRAVLGVQEEDGSWTAVPLSRDHNSQNRSELQRVRSSHPRSESDTVVSEDRLLGVLMPLRAFGDVSFKWSRELQSSVLQSLESGVDLDSLNMYQYTPPNYLTPPYLDAAPEVLYHKLRPQDRFLILGSDGLWDEMGSEQAVHLVGEHLSGIHLQAPVSDKHLNLGQMQELLQKRRARATRPLDLNATTHLIRHALGTSDSGELCHERLAAMLALPEELARMYRDDITATVVYLNSARFDGITFPRRTLGSAVPISTGVPFFPPAAAVSPHLRSQILAGNDVNLIKILLCSEISDRRIVDCGDVSDTERV</sequence>
<dbReference type="PANTHER" id="PTHR13832">
    <property type="entry name" value="PROTEIN PHOSPHATASE 2C"/>
    <property type="match status" value="1"/>
</dbReference>
<evidence type="ECO:0000256" key="13">
    <source>
        <dbReference type="ARBA" id="ARBA00070676"/>
    </source>
</evidence>
<gene>
    <name evidence="18" type="primary">Pdp2</name>
    <name evidence="18" type="ORF">N1851_021959</name>
</gene>
<accession>A0AA47NWA5</accession>
<dbReference type="PROSITE" id="PS01032">
    <property type="entry name" value="PPM_1"/>
    <property type="match status" value="1"/>
</dbReference>
<evidence type="ECO:0000256" key="12">
    <source>
        <dbReference type="ARBA" id="ARBA00054115"/>
    </source>
</evidence>
<dbReference type="GO" id="GO:0005739">
    <property type="term" value="C:mitochondrion"/>
    <property type="evidence" value="ECO:0007669"/>
    <property type="project" value="UniProtKB-SubCell"/>
</dbReference>
<evidence type="ECO:0000259" key="17">
    <source>
        <dbReference type="PROSITE" id="PS51746"/>
    </source>
</evidence>